<dbReference type="EMBL" id="LT554468">
    <property type="protein sequence ID" value="SAM05374.1"/>
    <property type="molecule type" value="Genomic_DNA"/>
</dbReference>
<dbReference type="Proteomes" id="UP000078561">
    <property type="component" value="Unassembled WGS sequence"/>
</dbReference>
<name>A0A168QR84_ABSGL</name>
<dbReference type="SUPFAM" id="SSF69118">
    <property type="entry name" value="AhpD-like"/>
    <property type="match status" value="1"/>
</dbReference>
<protein>
    <submittedName>
        <fullName evidence="1">Uncharacterized protein</fullName>
    </submittedName>
</protein>
<sequence>MSLEDSLQEIRSLYKVNQATTPDTYLANPWLLVIVSNDSVAMAALNKPVSFQPVYNLLSDDVNRLSGLSAEEKGPFKAKLVLKQRDAILKGLVAYGCPKAITALFFLNEATPEDIRAHLPQTPLRPEKITLERTESGKSTFSTNYRSKAGLTHEIMYKIFPDLGMVVEKFLYPTLISYTEVTSPQETSLVMVTALFAEQVLPILKEHQQGAKANELTDEQLGLVYATVRCLAKAFGLDQRAFIDDVQKKYY</sequence>
<dbReference type="STRING" id="4829.A0A168QR84"/>
<dbReference type="AlphaFoldDB" id="A0A168QR84"/>
<dbReference type="PANTHER" id="PTHR28180">
    <property type="entry name" value="CONSERVED MITOCHONDRIAL PROTEIN-RELATED"/>
    <property type="match status" value="1"/>
</dbReference>
<reference evidence="1" key="1">
    <citation type="submission" date="2016-04" db="EMBL/GenBank/DDBJ databases">
        <authorList>
            <person name="Evans L.H."/>
            <person name="Alamgir A."/>
            <person name="Owens N."/>
            <person name="Weber N.D."/>
            <person name="Virtaneva K."/>
            <person name="Barbian K."/>
            <person name="Babar A."/>
            <person name="Rosenke K."/>
        </authorList>
    </citation>
    <scope>NUCLEOTIDE SEQUENCE [LARGE SCALE GENOMIC DNA]</scope>
    <source>
        <strain evidence="1">CBS 101.48</strain>
    </source>
</reference>
<accession>A0A168QR84</accession>
<dbReference type="InParanoid" id="A0A168QR84"/>
<keyword evidence="2" id="KW-1185">Reference proteome</keyword>
<dbReference type="OMA" id="ALYGMDC"/>
<dbReference type="OrthoDB" id="5537330at2759"/>
<dbReference type="Gene3D" id="1.20.1290.10">
    <property type="entry name" value="AhpD-like"/>
    <property type="match status" value="1"/>
</dbReference>
<dbReference type="PANTHER" id="PTHR28180:SF2">
    <property type="entry name" value="PEROXISOMAL PROTEIN 2"/>
    <property type="match status" value="1"/>
</dbReference>
<organism evidence="1">
    <name type="scientific">Absidia glauca</name>
    <name type="common">Pin mould</name>
    <dbReference type="NCBI Taxonomy" id="4829"/>
    <lineage>
        <taxon>Eukaryota</taxon>
        <taxon>Fungi</taxon>
        <taxon>Fungi incertae sedis</taxon>
        <taxon>Mucoromycota</taxon>
        <taxon>Mucoromycotina</taxon>
        <taxon>Mucoromycetes</taxon>
        <taxon>Mucorales</taxon>
        <taxon>Cunninghamellaceae</taxon>
        <taxon>Absidia</taxon>
    </lineage>
</organism>
<dbReference type="InterPro" id="IPR029032">
    <property type="entry name" value="AhpD-like"/>
</dbReference>
<dbReference type="InterPro" id="IPR052999">
    <property type="entry name" value="PTS1_Protein"/>
</dbReference>
<gene>
    <name evidence="1" type="primary">ABSGL_11249.1 scaffold 12295</name>
</gene>
<evidence type="ECO:0000313" key="2">
    <source>
        <dbReference type="Proteomes" id="UP000078561"/>
    </source>
</evidence>
<evidence type="ECO:0000313" key="1">
    <source>
        <dbReference type="EMBL" id="SAM05374.1"/>
    </source>
</evidence>
<proteinExistence type="predicted"/>